<dbReference type="PANTHER" id="PTHR46796:SF13">
    <property type="entry name" value="HTH-TYPE TRANSCRIPTIONAL ACTIVATOR RHAS"/>
    <property type="match status" value="1"/>
</dbReference>
<dbReference type="SUPFAM" id="SSF46689">
    <property type="entry name" value="Homeodomain-like"/>
    <property type="match status" value="2"/>
</dbReference>
<dbReference type="NCBIfam" id="TIGR00229">
    <property type="entry name" value="sensory_box"/>
    <property type="match status" value="1"/>
</dbReference>
<dbReference type="InterPro" id="IPR035965">
    <property type="entry name" value="PAS-like_dom_sf"/>
</dbReference>
<reference evidence="5 6" key="1">
    <citation type="submission" date="2021-01" db="EMBL/GenBank/DDBJ databases">
        <title>Sequencing the genomes of 1000 actinobacteria strains.</title>
        <authorList>
            <person name="Klenk H.-P."/>
        </authorList>
    </citation>
    <scope>NUCLEOTIDE SEQUENCE [LARGE SCALE GENOMIC DNA]</scope>
    <source>
        <strain evidence="5 6">DSM 18662</strain>
    </source>
</reference>
<dbReference type="Gene3D" id="3.30.450.20">
    <property type="entry name" value="PAS domain"/>
    <property type="match status" value="1"/>
</dbReference>
<evidence type="ECO:0000313" key="6">
    <source>
        <dbReference type="Proteomes" id="UP000704762"/>
    </source>
</evidence>
<evidence type="ECO:0000313" key="5">
    <source>
        <dbReference type="EMBL" id="MBM7799464.1"/>
    </source>
</evidence>
<dbReference type="Proteomes" id="UP000704762">
    <property type="component" value="Unassembled WGS sequence"/>
</dbReference>
<comment type="caution">
    <text evidence="5">The sequence shown here is derived from an EMBL/GenBank/DDBJ whole genome shotgun (WGS) entry which is preliminary data.</text>
</comment>
<keyword evidence="3" id="KW-0804">Transcription</keyword>
<gene>
    <name evidence="5" type="ORF">JOE57_002385</name>
</gene>
<evidence type="ECO:0000256" key="2">
    <source>
        <dbReference type="ARBA" id="ARBA00023125"/>
    </source>
</evidence>
<dbReference type="Gene3D" id="1.10.10.60">
    <property type="entry name" value="Homeodomain-like"/>
    <property type="match status" value="2"/>
</dbReference>
<dbReference type="InterPro" id="IPR050204">
    <property type="entry name" value="AraC_XylS_family_regulators"/>
</dbReference>
<dbReference type="InterPro" id="IPR013656">
    <property type="entry name" value="PAS_4"/>
</dbReference>
<dbReference type="InterPro" id="IPR000014">
    <property type="entry name" value="PAS"/>
</dbReference>
<dbReference type="PANTHER" id="PTHR46796">
    <property type="entry name" value="HTH-TYPE TRANSCRIPTIONAL ACTIVATOR RHAS-RELATED"/>
    <property type="match status" value="1"/>
</dbReference>
<evidence type="ECO:0000256" key="3">
    <source>
        <dbReference type="ARBA" id="ARBA00023163"/>
    </source>
</evidence>
<dbReference type="InterPro" id="IPR009057">
    <property type="entry name" value="Homeodomain-like_sf"/>
</dbReference>
<keyword evidence="1" id="KW-0805">Transcription regulation</keyword>
<dbReference type="EMBL" id="JAFBCF010000001">
    <property type="protein sequence ID" value="MBM7799464.1"/>
    <property type="molecule type" value="Genomic_DNA"/>
</dbReference>
<protein>
    <submittedName>
        <fullName evidence="5">PAS domain S-box-containing protein</fullName>
    </submittedName>
</protein>
<keyword evidence="2" id="KW-0238">DNA-binding</keyword>
<dbReference type="SUPFAM" id="SSF55785">
    <property type="entry name" value="PYP-like sensor domain (PAS domain)"/>
    <property type="match status" value="1"/>
</dbReference>
<dbReference type="Pfam" id="PF12833">
    <property type="entry name" value="HTH_18"/>
    <property type="match status" value="1"/>
</dbReference>
<dbReference type="SMART" id="SM00342">
    <property type="entry name" value="HTH_ARAC"/>
    <property type="match status" value="1"/>
</dbReference>
<evidence type="ECO:0000259" key="4">
    <source>
        <dbReference type="PROSITE" id="PS01124"/>
    </source>
</evidence>
<organism evidence="5 6">
    <name type="scientific">Microlunatus panaciterrae</name>
    <dbReference type="NCBI Taxonomy" id="400768"/>
    <lineage>
        <taxon>Bacteria</taxon>
        <taxon>Bacillati</taxon>
        <taxon>Actinomycetota</taxon>
        <taxon>Actinomycetes</taxon>
        <taxon>Propionibacteriales</taxon>
        <taxon>Propionibacteriaceae</taxon>
        <taxon>Microlunatus</taxon>
    </lineage>
</organism>
<dbReference type="PROSITE" id="PS01124">
    <property type="entry name" value="HTH_ARAC_FAMILY_2"/>
    <property type="match status" value="1"/>
</dbReference>
<dbReference type="RefSeq" id="WP_204918246.1">
    <property type="nucleotide sequence ID" value="NZ_BAAAQP010000003.1"/>
</dbReference>
<proteinExistence type="predicted"/>
<name>A0ABS2RKD5_9ACTN</name>
<sequence>MLQLLGRQNRPWCIASHGKKSTPLPTSKPIQQVALLFRVTMDAMNELGNLFFVKDDQRRFVLCTDALVRHLGYRHARQVIGLRDEDISPAHLVEHYRQYDEDILQAGRRVVDLVELVRNVDGSYDWFTTTKWPLRDEREEIIGLAGVTKSLKPRHSLKDELLPLTAAIEMIAGEYHRKITVEELADAAAMSPSYFTRQFKLHFGTTPHRYLRSVRLMAVCELLSTTDLSLTTVAHQTGYYDQSHMSNEFSRERGMSPTAYRQLHRHPHPFAQRGSLERKPLAIQIDLSVEGASRPGQ</sequence>
<accession>A0ABS2RKD5</accession>
<evidence type="ECO:0000256" key="1">
    <source>
        <dbReference type="ARBA" id="ARBA00023015"/>
    </source>
</evidence>
<feature type="domain" description="HTH araC/xylS-type" evidence="4">
    <location>
        <begin position="165"/>
        <end position="263"/>
    </location>
</feature>
<dbReference type="InterPro" id="IPR018060">
    <property type="entry name" value="HTH_AraC"/>
</dbReference>
<keyword evidence="6" id="KW-1185">Reference proteome</keyword>
<dbReference type="Pfam" id="PF08448">
    <property type="entry name" value="PAS_4"/>
    <property type="match status" value="1"/>
</dbReference>